<feature type="compositionally biased region" description="Low complexity" evidence="1">
    <location>
        <begin position="21"/>
        <end position="36"/>
    </location>
</feature>
<organism evidence="2 3">
    <name type="scientific">Nocardia macrotermitis</name>
    <dbReference type="NCBI Taxonomy" id="2585198"/>
    <lineage>
        <taxon>Bacteria</taxon>
        <taxon>Bacillati</taxon>
        <taxon>Actinomycetota</taxon>
        <taxon>Actinomycetes</taxon>
        <taxon>Mycobacteriales</taxon>
        <taxon>Nocardiaceae</taxon>
        <taxon>Nocardia</taxon>
    </lineage>
</organism>
<feature type="compositionally biased region" description="Low complexity" evidence="1">
    <location>
        <begin position="78"/>
        <end position="92"/>
    </location>
</feature>
<dbReference type="OrthoDB" id="4505613at2"/>
<evidence type="ECO:0000256" key="1">
    <source>
        <dbReference type="SAM" id="MobiDB-lite"/>
    </source>
</evidence>
<gene>
    <name evidence="2" type="ORF">NRB20_26370</name>
</gene>
<evidence type="ECO:0000313" key="3">
    <source>
        <dbReference type="Proteomes" id="UP000438448"/>
    </source>
</evidence>
<dbReference type="InterPro" id="IPR036170">
    <property type="entry name" value="YezG-like_sf"/>
</dbReference>
<dbReference type="Proteomes" id="UP000438448">
    <property type="component" value="Unassembled WGS sequence"/>
</dbReference>
<sequence>MTDPHQDAPKGQDAPDVTFSLGGLPAGDAPGPAAGPSVEAGASPAAGVSAEPTPEAGAQAPLDISLVDEETPADPDASDPAAEEASSIEQQATQLAHTIARELAVAGPEGWRRLEAYFAITVAGGVTYTLYYDDADRVARREPSPEIIDLVQMQREVSAQLGDGPWWRMEIRLDVSGHVEADYDYGDEPFPDDQMLVPDAYLADLQAFPRERVPVWLAAYVGHDNRQWRSPQQAAQTVRAEREAGVVPVPSYDDFPVLPVFWARWATIAAAFVAIGSDWGPRVLPALGVFEGSSRSGSTLYILPGGRAVLSGGVWDAPALDAAYNDGEPMPDLYSGAPEWVANQVLNPRAARGLMSFCYWWDRDSWYRGESPTSDKISAAIPGAWSADTVADVVCGVVSNDPSSTQRAAAMNLVSAAEAGVVTRDTLTALFDDPADDIDGALYQLSLAGLVTDDAVALSEDRAIALVREHILNLGIDTTDYPVSDLVAERLNVGWMVFVPVPEGEIAIGRAIFYIADDGVIEQSSSSTAPSVYVAGFEERFQQRQTGAAADLSI</sequence>
<proteinExistence type="predicted"/>
<feature type="region of interest" description="Disordered" evidence="1">
    <location>
        <begin position="1"/>
        <end position="93"/>
    </location>
</feature>
<comment type="caution">
    <text evidence="2">The sequence shown here is derived from an EMBL/GenBank/DDBJ whole genome shotgun (WGS) entry which is preliminary data.</text>
</comment>
<feature type="compositionally biased region" description="Acidic residues" evidence="1">
    <location>
        <begin position="66"/>
        <end position="77"/>
    </location>
</feature>
<dbReference type="SUPFAM" id="SSF160424">
    <property type="entry name" value="BH3703-like"/>
    <property type="match status" value="1"/>
</dbReference>
<accession>A0A7K0D1G7</accession>
<feature type="compositionally biased region" description="Basic and acidic residues" evidence="1">
    <location>
        <begin position="1"/>
        <end position="10"/>
    </location>
</feature>
<name>A0A7K0D1G7_9NOCA</name>
<keyword evidence="3" id="KW-1185">Reference proteome</keyword>
<dbReference type="RefSeq" id="WP_153410379.1">
    <property type="nucleotide sequence ID" value="NZ_WEGK01000005.1"/>
</dbReference>
<protein>
    <submittedName>
        <fullName evidence="2">Uncharacterized protein</fullName>
    </submittedName>
</protein>
<dbReference type="EMBL" id="WEGK01000005">
    <property type="protein sequence ID" value="MQY19547.1"/>
    <property type="molecule type" value="Genomic_DNA"/>
</dbReference>
<dbReference type="AlphaFoldDB" id="A0A7K0D1G7"/>
<reference evidence="2 3" key="1">
    <citation type="submission" date="2019-10" db="EMBL/GenBank/DDBJ databases">
        <title>Nocardia macrotermitis sp. nov. and Nocardia aurantia sp. nov., isolated from the gut of fungus growing-termite Macrotermes natalensis.</title>
        <authorList>
            <person name="Benndorf R."/>
            <person name="Schwitalla J."/>
            <person name="Martin K."/>
            <person name="De Beer W."/>
            <person name="Kaster A.-K."/>
            <person name="Vollmers J."/>
            <person name="Poulsen M."/>
            <person name="Beemelmanns C."/>
        </authorList>
    </citation>
    <scope>NUCLEOTIDE SEQUENCE [LARGE SCALE GENOMIC DNA]</scope>
    <source>
        <strain evidence="2 3">RB20</strain>
    </source>
</reference>
<evidence type="ECO:0000313" key="2">
    <source>
        <dbReference type="EMBL" id="MQY19547.1"/>
    </source>
</evidence>